<feature type="compositionally biased region" description="Polar residues" evidence="7">
    <location>
        <begin position="1262"/>
        <end position="1283"/>
    </location>
</feature>
<dbReference type="GO" id="GO:0005721">
    <property type="term" value="C:pericentric heterochromatin"/>
    <property type="evidence" value="ECO:0007669"/>
    <property type="project" value="EnsemblFungi"/>
</dbReference>
<dbReference type="GO" id="GO:0031934">
    <property type="term" value="C:mating-type region heterochromatin"/>
    <property type="evidence" value="ECO:0007669"/>
    <property type="project" value="EnsemblFungi"/>
</dbReference>
<dbReference type="InterPro" id="IPR003347">
    <property type="entry name" value="JmjC_dom"/>
</dbReference>
<organism evidence="12 14">
    <name type="scientific">Schizosaccharomyces japonicus (strain yFS275 / FY16936)</name>
    <name type="common">Fission yeast</name>
    <dbReference type="NCBI Taxonomy" id="402676"/>
    <lineage>
        <taxon>Eukaryota</taxon>
        <taxon>Fungi</taxon>
        <taxon>Dikarya</taxon>
        <taxon>Ascomycota</taxon>
        <taxon>Taphrinomycotina</taxon>
        <taxon>Schizosaccharomycetes</taxon>
        <taxon>Schizosaccharomycetales</taxon>
        <taxon>Schizosaccharomycetaceae</taxon>
        <taxon>Schizosaccharomyces</taxon>
    </lineage>
</organism>
<evidence type="ECO:0000256" key="2">
    <source>
        <dbReference type="ARBA" id="ARBA00022723"/>
    </source>
</evidence>
<dbReference type="InterPro" id="IPR036431">
    <property type="entry name" value="ARID_dom_sf"/>
</dbReference>
<evidence type="ECO:0000313" key="14">
    <source>
        <dbReference type="Proteomes" id="UP000001744"/>
    </source>
</evidence>
<dbReference type="PROSITE" id="PS51184">
    <property type="entry name" value="JMJC"/>
    <property type="match status" value="1"/>
</dbReference>
<name>B6K4S3_SCHJY</name>
<dbReference type="SMART" id="SM00249">
    <property type="entry name" value="PHD"/>
    <property type="match status" value="3"/>
</dbReference>
<evidence type="ECO:0000259" key="11">
    <source>
        <dbReference type="PROSITE" id="PS51184"/>
    </source>
</evidence>
<dbReference type="Gene3D" id="3.30.40.10">
    <property type="entry name" value="Zinc/RING finger domain, C3HC4 (zinc finger)"/>
    <property type="match status" value="1"/>
</dbReference>
<dbReference type="GO" id="GO:0003682">
    <property type="term" value="F:chromatin binding"/>
    <property type="evidence" value="ECO:0007669"/>
    <property type="project" value="EnsemblFungi"/>
</dbReference>
<dbReference type="eggNOG" id="KOG1246">
    <property type="taxonomic scope" value="Eukaryota"/>
</dbReference>
<dbReference type="OrthoDB" id="1678912at2759"/>
<dbReference type="PROSITE" id="PS01359">
    <property type="entry name" value="ZF_PHD_1"/>
    <property type="match status" value="3"/>
</dbReference>
<gene>
    <name evidence="13" type="primary">lid2</name>
    <name evidence="12" type="ORF">SJAG_03635</name>
</gene>
<feature type="domain" description="PHD-type" evidence="8">
    <location>
        <begin position="1059"/>
        <end position="1108"/>
    </location>
</feature>
<feature type="domain" description="PHD-type" evidence="8">
    <location>
        <begin position="243"/>
        <end position="293"/>
    </location>
</feature>
<dbReference type="InterPro" id="IPR019787">
    <property type="entry name" value="Znf_PHD-finger"/>
</dbReference>
<dbReference type="InterPro" id="IPR013637">
    <property type="entry name" value="Lys_sp_deMease-like_dom"/>
</dbReference>
<dbReference type="CDD" id="cd15519">
    <property type="entry name" value="PHD1_Lid2p_like"/>
    <property type="match status" value="1"/>
</dbReference>
<evidence type="ECO:0000256" key="6">
    <source>
        <dbReference type="PROSITE-ProRule" id="PRU00146"/>
    </source>
</evidence>
<dbReference type="SUPFAM" id="SSF46774">
    <property type="entry name" value="ARID-like"/>
    <property type="match status" value="1"/>
</dbReference>
<dbReference type="SUPFAM" id="SSF57903">
    <property type="entry name" value="FYVE/PHD zinc finger"/>
    <property type="match status" value="3"/>
</dbReference>
<dbReference type="Pfam" id="PF02373">
    <property type="entry name" value="JmjC"/>
    <property type="match status" value="1"/>
</dbReference>
<dbReference type="PROSITE" id="PS51011">
    <property type="entry name" value="ARID"/>
    <property type="match status" value="1"/>
</dbReference>
<keyword evidence="14" id="KW-1185">Reference proteome</keyword>
<dbReference type="PROSITE" id="PS51183">
    <property type="entry name" value="JMJN"/>
    <property type="match status" value="1"/>
</dbReference>
<evidence type="ECO:0000256" key="4">
    <source>
        <dbReference type="ARBA" id="ARBA00022833"/>
    </source>
</evidence>
<dbReference type="GO" id="GO:0003677">
    <property type="term" value="F:DNA binding"/>
    <property type="evidence" value="ECO:0007669"/>
    <property type="project" value="InterPro"/>
</dbReference>
<dbReference type="GO" id="GO:0000785">
    <property type="term" value="C:chromatin"/>
    <property type="evidence" value="ECO:0000318"/>
    <property type="project" value="GO_Central"/>
</dbReference>
<evidence type="ECO:0000313" key="13">
    <source>
        <dbReference type="JaponicusDB" id="SJAG_03635"/>
    </source>
</evidence>
<dbReference type="InterPro" id="IPR001606">
    <property type="entry name" value="ARID_dom"/>
</dbReference>
<dbReference type="STRING" id="402676.B6K4S3"/>
<evidence type="ECO:0000259" key="10">
    <source>
        <dbReference type="PROSITE" id="PS51183"/>
    </source>
</evidence>
<dbReference type="InterPro" id="IPR003349">
    <property type="entry name" value="JmjN"/>
</dbReference>
<evidence type="ECO:0000313" key="12">
    <source>
        <dbReference type="EMBL" id="EEB08480.1"/>
    </source>
</evidence>
<feature type="domain" description="JmjN" evidence="10">
    <location>
        <begin position="44"/>
        <end position="85"/>
    </location>
</feature>
<evidence type="ECO:0000256" key="1">
    <source>
        <dbReference type="ARBA" id="ARBA00004123"/>
    </source>
</evidence>
<dbReference type="Gene3D" id="2.30.30.1150">
    <property type="match status" value="1"/>
</dbReference>
<dbReference type="InterPro" id="IPR011011">
    <property type="entry name" value="Znf_FYVE_PHD"/>
</dbReference>
<reference evidence="12 14" key="1">
    <citation type="journal article" date="2011" name="Science">
        <title>Comparative functional genomics of the fission yeasts.</title>
        <authorList>
            <person name="Rhind N."/>
            <person name="Chen Z."/>
            <person name="Yassour M."/>
            <person name="Thompson D.A."/>
            <person name="Haas B.J."/>
            <person name="Habib N."/>
            <person name="Wapinski I."/>
            <person name="Roy S."/>
            <person name="Lin M.F."/>
            <person name="Heiman D.I."/>
            <person name="Young S.K."/>
            <person name="Furuya K."/>
            <person name="Guo Y."/>
            <person name="Pidoux A."/>
            <person name="Chen H.M."/>
            <person name="Robbertse B."/>
            <person name="Goldberg J.M."/>
            <person name="Aoki K."/>
            <person name="Bayne E.H."/>
            <person name="Berlin A.M."/>
            <person name="Desjardins C.A."/>
            <person name="Dobbs E."/>
            <person name="Dukaj L."/>
            <person name="Fan L."/>
            <person name="FitzGerald M.G."/>
            <person name="French C."/>
            <person name="Gujja S."/>
            <person name="Hansen K."/>
            <person name="Keifenheim D."/>
            <person name="Levin J.Z."/>
            <person name="Mosher R.A."/>
            <person name="Mueller C.A."/>
            <person name="Pfiffner J."/>
            <person name="Priest M."/>
            <person name="Russ C."/>
            <person name="Smialowska A."/>
            <person name="Swoboda P."/>
            <person name="Sykes S.M."/>
            <person name="Vaughn M."/>
            <person name="Vengrova S."/>
            <person name="Yoder R."/>
            <person name="Zeng Q."/>
            <person name="Allshire R."/>
            <person name="Baulcombe D."/>
            <person name="Birren B.W."/>
            <person name="Brown W."/>
            <person name="Ekwall K."/>
            <person name="Kellis M."/>
            <person name="Leatherwood J."/>
            <person name="Levin H."/>
            <person name="Margalit H."/>
            <person name="Martienssen R."/>
            <person name="Nieduszynski C.A."/>
            <person name="Spatafora J.W."/>
            <person name="Friedman N."/>
            <person name="Dalgaard J.Z."/>
            <person name="Baumann P."/>
            <person name="Niki H."/>
            <person name="Regev A."/>
            <person name="Nusbaum C."/>
        </authorList>
    </citation>
    <scope>NUCLEOTIDE SEQUENCE [LARGE SCALE GENOMIC DNA]</scope>
    <source>
        <strain evidence="14">yFS275 / FY16936</strain>
    </source>
</reference>
<dbReference type="GO" id="GO:0008270">
    <property type="term" value="F:zinc ion binding"/>
    <property type="evidence" value="ECO:0007669"/>
    <property type="project" value="UniProtKB-KW"/>
</dbReference>
<dbReference type="RefSeq" id="XP_002174773.1">
    <property type="nucleotide sequence ID" value="XM_002174737.2"/>
</dbReference>
<keyword evidence="4" id="KW-0862">Zinc</keyword>
<dbReference type="CDD" id="cd15518">
    <property type="entry name" value="PHD_Ecm5p_Lid2p_like"/>
    <property type="match status" value="1"/>
</dbReference>
<evidence type="ECO:0000259" key="8">
    <source>
        <dbReference type="PROSITE" id="PS50016"/>
    </source>
</evidence>
<keyword evidence="5" id="KW-0539">Nucleus</keyword>
<dbReference type="JaponicusDB" id="SJAG_03635">
    <property type="gene designation" value="lid2"/>
</dbReference>
<dbReference type="GO" id="GO:0031048">
    <property type="term" value="P:regulatory ncRNA-mediated heterochromatin formation"/>
    <property type="evidence" value="ECO:0007669"/>
    <property type="project" value="EnsemblFungi"/>
</dbReference>
<dbReference type="SMART" id="SM00558">
    <property type="entry name" value="JmjC"/>
    <property type="match status" value="1"/>
</dbReference>
<dbReference type="Gene3D" id="2.60.120.650">
    <property type="entry name" value="Cupin"/>
    <property type="match status" value="3"/>
</dbReference>
<evidence type="ECO:0000259" key="9">
    <source>
        <dbReference type="PROSITE" id="PS51011"/>
    </source>
</evidence>
<keyword evidence="2" id="KW-0479">Metal-binding</keyword>
<dbReference type="GO" id="GO:0005634">
    <property type="term" value="C:nucleus"/>
    <property type="evidence" value="ECO:0000318"/>
    <property type="project" value="GO_Central"/>
</dbReference>
<dbReference type="PANTHER" id="PTHR10694:SF139">
    <property type="entry name" value="LID2 COMPLEX COMPONENT LID2"/>
    <property type="match status" value="1"/>
</dbReference>
<dbReference type="GeneID" id="7051343"/>
<dbReference type="Pfam" id="PF08429">
    <property type="entry name" value="PLU-1"/>
    <property type="match status" value="1"/>
</dbReference>
<evidence type="ECO:0000256" key="5">
    <source>
        <dbReference type="ARBA" id="ARBA00023242"/>
    </source>
</evidence>
<accession>B6K4S3</accession>
<dbReference type="OMA" id="PRCDIGM"/>
<comment type="subcellular location">
    <subcellularLocation>
        <location evidence="1">Nucleus</location>
    </subcellularLocation>
</comment>
<dbReference type="CDD" id="cd16100">
    <property type="entry name" value="ARID"/>
    <property type="match status" value="1"/>
</dbReference>
<sequence>MKPGKPKRKTNTADLLRIDALKLNCTDEESQQIPEKRPFGLKHVPCIKLSEKELADPFKVITSHWADICKYGAIKVVPPSNWRIPVTLDADEFRFRAKREFVQSENFNLSENAQYYQSLKTFHENNGLFFYHPPVIHETPVDFLQLRNAIGHFATNGANINITVVTKVLRELCLEDNSETRQLISRTYDRYIKPYERSLTARHSRSRDSKVTRLGGSMSNSSSEKSDVKIEDETEMSPLFQHGEQCENCRLEERPEEMLLCDGCEAAYHIYCLDPPLSSIPEDDWYCPICKYHLQNYDPVNGHLWTLRSMYDASGPIKESLLNYTGPITDDALELKFWELLRQSGSGQSSTHTEGLIDVESVSLRSSLPTKELFPLEETVSHPWNLHSIPFHPDSLFCYTGCDTRFLANTRMLLGLPLHFQNWSKNLYNTCDIKHHRFGDTVIWYIVSPKDEQKFAQLASSHIEGLSNVSIALHLEELSKHDITVHVLELRANEFMISAPNAFYFGLQLGFSLVESVYVGTFHWLRFGYLKECLQQMRLAKLDAQLSYEQLLFNLVALKVSNFCEKWAAPLLEDVMQKEQSLENEFYKLYPGARTYAATKNAISGTHCVSCGVILFRCRVRCACSDEDYCLEDAIKKTCSCGSTDVVLYKSIELTQLQKCVSDFQLLPRIPENWINSLKDILSNSAKPDLNALQKLLDDAEKNRLNLPEITNLKLFVKQANSWISSACHCLHISSSRKKRTKKSPLTIKSDTSGMSSSNDLNEFFKLIEGSETLRFSCNVINDLKKKALSLVTFRMKLVEAINSPITKEICQKLIEEGDNLGFQFPEIVVIHRYLNQLEWLEMFYSLKTESSTQFDLEKLISMGNNAGIPENSDYMVFVKAMKGKAEIWENQVRKVLSQSNVSYEKLSVMHDEALTLCVDKSLLSAVQKMLCDANDIKRRINCLYEQTKNEEFSHRPTADEVKRTLLEAERLPVVSENVTALQKMYDQVIEWIRRGKRLFGKANAPLEILGQHLEYVRKRNTSCFSLIDQPGLPIEPSSPENAVSGSVNITAAKKRHGGYFCFCRLPENGVMIECEVCREWYHAKCLKISKKKMRPDEKFTCPICDYRVEIPRLSNRPRLEELESLCRDVERLPIQPRETAVLRSVVGTAVRFRNELYALAHNPFGLTMAEVPIARFFLRKMEGAEILLADETNLFRQKLHNCVPIAPNPPPVIGESKSTRKPRPTKRQREIMRQIAEGLLPPSAMSSRNSHANKRAKTEQHPPSASPSSVNTPVPGTTVSTTKTVKEDWTSSLPGKDLEASKSDCICNQPFEIGDLLVSCVGCERHYHCDCVGLSASIVDSMRSFVCPSCMKGMGDAYPWQLRPRVAVNTGEETKKTTKPSGPKKTVQLLHLKEKSTKILSPRIIGALDAPSVHKLSCGEHATLDIGTMVCGSLSSPKTNFVFEELAEKNEVLAEQFLNV</sequence>
<evidence type="ECO:0000256" key="3">
    <source>
        <dbReference type="ARBA" id="ARBA00022771"/>
    </source>
</evidence>
<dbReference type="EMBL" id="KE651167">
    <property type="protein sequence ID" value="EEB08480.1"/>
    <property type="molecule type" value="Genomic_DNA"/>
</dbReference>
<dbReference type="GO" id="GO:0006338">
    <property type="term" value="P:chromatin remodeling"/>
    <property type="evidence" value="ECO:0000318"/>
    <property type="project" value="GO_Central"/>
</dbReference>
<dbReference type="InterPro" id="IPR013083">
    <property type="entry name" value="Znf_RING/FYVE/PHD"/>
</dbReference>
<feature type="domain" description="JmjC" evidence="11">
    <location>
        <begin position="378"/>
        <end position="536"/>
    </location>
</feature>
<protein>
    <submittedName>
        <fullName evidence="12">Lid2 complex subunit</fullName>
    </submittedName>
</protein>
<feature type="domain" description="ARID" evidence="9">
    <location>
        <begin position="109"/>
        <end position="200"/>
    </location>
</feature>
<feature type="region of interest" description="Disordered" evidence="7">
    <location>
        <begin position="200"/>
        <end position="230"/>
    </location>
</feature>
<dbReference type="PANTHER" id="PTHR10694">
    <property type="entry name" value="LYSINE-SPECIFIC DEMETHYLASE"/>
    <property type="match status" value="1"/>
</dbReference>
<keyword evidence="3 6" id="KW-0863">Zinc-finger</keyword>
<dbReference type="InterPro" id="IPR001965">
    <property type="entry name" value="Znf_PHD"/>
</dbReference>
<dbReference type="PROSITE" id="PS50016">
    <property type="entry name" value="ZF_PHD_2"/>
    <property type="match status" value="2"/>
</dbReference>
<dbReference type="GO" id="GO:0048189">
    <property type="term" value="C:Lid2 complex"/>
    <property type="evidence" value="ECO:0007669"/>
    <property type="project" value="EnsemblFungi"/>
</dbReference>
<dbReference type="HOGENOM" id="CLU_000991_0_0_1"/>
<dbReference type="InterPro" id="IPR019786">
    <property type="entry name" value="Zinc_finger_PHD-type_CS"/>
</dbReference>
<dbReference type="Proteomes" id="UP000001744">
    <property type="component" value="Unassembled WGS sequence"/>
</dbReference>
<dbReference type="Pfam" id="PF01388">
    <property type="entry name" value="ARID"/>
    <property type="match status" value="1"/>
</dbReference>
<feature type="region of interest" description="Disordered" evidence="7">
    <location>
        <begin position="1207"/>
        <end position="1283"/>
    </location>
</feature>
<dbReference type="GO" id="GO:0006355">
    <property type="term" value="P:regulation of DNA-templated transcription"/>
    <property type="evidence" value="ECO:0000318"/>
    <property type="project" value="GO_Central"/>
</dbReference>
<dbReference type="Pfam" id="PF00628">
    <property type="entry name" value="PHD"/>
    <property type="match status" value="2"/>
</dbReference>
<dbReference type="GO" id="GO:0034647">
    <property type="term" value="F:histone H3K4me/H3K4me2/H3K4me3 demethylase activity"/>
    <property type="evidence" value="ECO:0000318"/>
    <property type="project" value="GO_Central"/>
</dbReference>
<proteinExistence type="predicted"/>
<dbReference type="VEuPathDB" id="FungiDB:SJAG_03635"/>
<dbReference type="CDD" id="cd15520">
    <property type="entry name" value="PHD3_Lid2p_like"/>
    <property type="match status" value="1"/>
</dbReference>
<evidence type="ECO:0000256" key="7">
    <source>
        <dbReference type="SAM" id="MobiDB-lite"/>
    </source>
</evidence>
<dbReference type="GO" id="GO:0033696">
    <property type="term" value="P:heterochromatin boundary formation"/>
    <property type="evidence" value="ECO:0007669"/>
    <property type="project" value="EnsemblFungi"/>
</dbReference>
<dbReference type="SMART" id="SM01014">
    <property type="entry name" value="ARID"/>
    <property type="match status" value="1"/>
</dbReference>